<accession>A0A5B7K8Z7</accession>
<name>A0A5B7K8Z7_PORTR</name>
<evidence type="ECO:0000313" key="3">
    <source>
        <dbReference type="Proteomes" id="UP000324222"/>
    </source>
</evidence>
<feature type="region of interest" description="Disordered" evidence="1">
    <location>
        <begin position="50"/>
        <end position="74"/>
    </location>
</feature>
<reference evidence="2 3" key="1">
    <citation type="submission" date="2019-05" db="EMBL/GenBank/DDBJ databases">
        <title>Another draft genome of Portunus trituberculatus and its Hox gene families provides insights of decapod evolution.</title>
        <authorList>
            <person name="Jeong J.-H."/>
            <person name="Song I."/>
            <person name="Kim S."/>
            <person name="Choi T."/>
            <person name="Kim D."/>
            <person name="Ryu S."/>
            <person name="Kim W."/>
        </authorList>
    </citation>
    <scope>NUCLEOTIDE SEQUENCE [LARGE SCALE GENOMIC DNA]</scope>
    <source>
        <tissue evidence="2">Muscle</tissue>
    </source>
</reference>
<gene>
    <name evidence="2" type="ORF">E2C01_097216</name>
</gene>
<dbReference type="AlphaFoldDB" id="A0A5B7K8Z7"/>
<evidence type="ECO:0000256" key="1">
    <source>
        <dbReference type="SAM" id="MobiDB-lite"/>
    </source>
</evidence>
<dbReference type="EMBL" id="VSRR010128142">
    <property type="protein sequence ID" value="MPD01678.1"/>
    <property type="molecule type" value="Genomic_DNA"/>
</dbReference>
<sequence length="74" mass="8239">MTDGRSGPMRLPAPEGQKDTDRLVTFRKIHVEKKNHGDIGRSAAAFTHSHTHQCIAKRESPSHRHVSSDPATEK</sequence>
<organism evidence="2 3">
    <name type="scientific">Portunus trituberculatus</name>
    <name type="common">Swimming crab</name>
    <name type="synonym">Neptunus trituberculatus</name>
    <dbReference type="NCBI Taxonomy" id="210409"/>
    <lineage>
        <taxon>Eukaryota</taxon>
        <taxon>Metazoa</taxon>
        <taxon>Ecdysozoa</taxon>
        <taxon>Arthropoda</taxon>
        <taxon>Crustacea</taxon>
        <taxon>Multicrustacea</taxon>
        <taxon>Malacostraca</taxon>
        <taxon>Eumalacostraca</taxon>
        <taxon>Eucarida</taxon>
        <taxon>Decapoda</taxon>
        <taxon>Pleocyemata</taxon>
        <taxon>Brachyura</taxon>
        <taxon>Eubrachyura</taxon>
        <taxon>Portunoidea</taxon>
        <taxon>Portunidae</taxon>
        <taxon>Portuninae</taxon>
        <taxon>Portunus</taxon>
    </lineage>
</organism>
<keyword evidence="3" id="KW-1185">Reference proteome</keyword>
<evidence type="ECO:0000313" key="2">
    <source>
        <dbReference type="EMBL" id="MPD01678.1"/>
    </source>
</evidence>
<feature type="region of interest" description="Disordered" evidence="1">
    <location>
        <begin position="1"/>
        <end position="20"/>
    </location>
</feature>
<protein>
    <submittedName>
        <fullName evidence="2">Uncharacterized protein</fullName>
    </submittedName>
</protein>
<comment type="caution">
    <text evidence="2">The sequence shown here is derived from an EMBL/GenBank/DDBJ whole genome shotgun (WGS) entry which is preliminary data.</text>
</comment>
<proteinExistence type="predicted"/>
<dbReference type="Proteomes" id="UP000324222">
    <property type="component" value="Unassembled WGS sequence"/>
</dbReference>